<dbReference type="Gene3D" id="3.90.1200.10">
    <property type="match status" value="1"/>
</dbReference>
<dbReference type="InterPro" id="IPR002575">
    <property type="entry name" value="Aminoglycoside_PTrfase"/>
</dbReference>
<dbReference type="AlphaFoldDB" id="A0A2N9JJV0"/>
<dbReference type="EMBL" id="LT985188">
    <property type="protein sequence ID" value="SPD88324.1"/>
    <property type="molecule type" value="Genomic_DNA"/>
</dbReference>
<dbReference type="Proteomes" id="UP000238164">
    <property type="component" value="Chromosome 1"/>
</dbReference>
<dbReference type="InterPro" id="IPR011009">
    <property type="entry name" value="Kinase-like_dom_sf"/>
</dbReference>
<evidence type="ECO:0000313" key="2">
    <source>
        <dbReference type="EMBL" id="SPD88324.1"/>
    </source>
</evidence>
<dbReference type="SUPFAM" id="SSF56112">
    <property type="entry name" value="Protein kinase-like (PK-like)"/>
    <property type="match status" value="1"/>
</dbReference>
<dbReference type="RefSeq" id="WP_105186863.1">
    <property type="nucleotide sequence ID" value="NZ_BAAAGO010000001.1"/>
</dbReference>
<protein>
    <recommendedName>
        <fullName evidence="1">Aminoglycoside phosphotransferase domain-containing protein</fullName>
    </recommendedName>
</protein>
<gene>
    <name evidence="2" type="ORF">MPLG2_3294</name>
</gene>
<name>A0A2N9JJV0_9ACTN</name>
<feature type="domain" description="Aminoglycoside phosphotransferase" evidence="1">
    <location>
        <begin position="18"/>
        <end position="209"/>
    </location>
</feature>
<accession>A0A2N9JJV0</accession>
<reference evidence="2 3" key="1">
    <citation type="submission" date="2018-02" db="EMBL/GenBank/DDBJ databases">
        <authorList>
            <person name="Cohen D.B."/>
            <person name="Kent A.D."/>
        </authorList>
    </citation>
    <scope>NUCLEOTIDE SEQUENCE [LARGE SCALE GENOMIC DNA]</scope>
    <source>
        <strain evidence="2">1</strain>
    </source>
</reference>
<dbReference type="OrthoDB" id="3723194at2"/>
<proteinExistence type="predicted"/>
<organism evidence="2 3">
    <name type="scientific">Micropruina glycogenica</name>
    <dbReference type="NCBI Taxonomy" id="75385"/>
    <lineage>
        <taxon>Bacteria</taxon>
        <taxon>Bacillati</taxon>
        <taxon>Actinomycetota</taxon>
        <taxon>Actinomycetes</taxon>
        <taxon>Propionibacteriales</taxon>
        <taxon>Nocardioidaceae</taxon>
        <taxon>Micropruina</taxon>
    </lineage>
</organism>
<dbReference type="Pfam" id="PF01636">
    <property type="entry name" value="APH"/>
    <property type="match status" value="1"/>
</dbReference>
<dbReference type="KEGG" id="mgg:MPLG2_3294"/>
<keyword evidence="3" id="KW-1185">Reference proteome</keyword>
<evidence type="ECO:0000259" key="1">
    <source>
        <dbReference type="Pfam" id="PF01636"/>
    </source>
</evidence>
<sequence length="248" mass="26684">MSTGPSFWRGTESGAEIAVAGSVVVKRHRPGTPLTERLALAADHPAFVPPLRSTPLTDADGRPVTLWPRVPVLDPNDAEHPWVEAARLLARLHLSPAPAGLPRHGWAQRLARVRNRAPAELVPLADRLLAQLAARAEPARLVHGDWHLGQLGHWTDGWRLIDIDDVGLGDPAWDLARPAGFWAAGLLPDDDWDAFLDAYRAAGGPAVPRHGDPWPVLDLPARCAVLVAAVHSGGTADALVEACRRMAQ</sequence>
<evidence type="ECO:0000313" key="3">
    <source>
        <dbReference type="Proteomes" id="UP000238164"/>
    </source>
</evidence>